<dbReference type="PANTHER" id="PTHR20905">
    <property type="entry name" value="N-ACETYLTRANSFERASE-RELATED"/>
    <property type="match status" value="1"/>
</dbReference>
<keyword evidence="15" id="KW-1185">Reference proteome</keyword>
<evidence type="ECO:0000256" key="1">
    <source>
        <dbReference type="ARBA" id="ARBA00022679"/>
    </source>
</evidence>
<evidence type="ECO:0000256" key="3">
    <source>
        <dbReference type="ARBA" id="ARBA00037926"/>
    </source>
</evidence>
<dbReference type="EC" id="2.3.1.87" evidence="5"/>
<reference evidence="14 15" key="1">
    <citation type="journal article" date="2007" name="Nature">
        <title>Evolution of genes and genomes on the Drosophila phylogeny.</title>
        <authorList>
            <consortium name="Drosophila 12 Genomes Consortium"/>
            <person name="Clark A.G."/>
            <person name="Eisen M.B."/>
            <person name="Smith D.R."/>
            <person name="Bergman C.M."/>
            <person name="Oliver B."/>
            <person name="Markow T.A."/>
            <person name="Kaufman T.C."/>
            <person name="Kellis M."/>
            <person name="Gelbart W."/>
            <person name="Iyer V.N."/>
            <person name="Pollard D.A."/>
            <person name="Sackton T.B."/>
            <person name="Larracuente A.M."/>
            <person name="Singh N.D."/>
            <person name="Abad J.P."/>
            <person name="Abt D.N."/>
            <person name="Adryan B."/>
            <person name="Aguade M."/>
            <person name="Akashi H."/>
            <person name="Anderson W.W."/>
            <person name="Aquadro C.F."/>
            <person name="Ardell D.H."/>
            <person name="Arguello R."/>
            <person name="Artieri C.G."/>
            <person name="Barbash D.A."/>
            <person name="Barker D."/>
            <person name="Barsanti P."/>
            <person name="Batterham P."/>
            <person name="Batzoglou S."/>
            <person name="Begun D."/>
            <person name="Bhutkar A."/>
            <person name="Blanco E."/>
            <person name="Bosak S.A."/>
            <person name="Bradley R.K."/>
            <person name="Brand A.D."/>
            <person name="Brent M.R."/>
            <person name="Brooks A.N."/>
            <person name="Brown R.H."/>
            <person name="Butlin R.K."/>
            <person name="Caggese C."/>
            <person name="Calvi B.R."/>
            <person name="Bernardo de Carvalho A."/>
            <person name="Caspi A."/>
            <person name="Castrezana S."/>
            <person name="Celniker S.E."/>
            <person name="Chang J.L."/>
            <person name="Chapple C."/>
            <person name="Chatterji S."/>
            <person name="Chinwalla A."/>
            <person name="Civetta A."/>
            <person name="Clifton S.W."/>
            <person name="Comeron J.M."/>
            <person name="Costello J.C."/>
            <person name="Coyne J.A."/>
            <person name="Daub J."/>
            <person name="David R.G."/>
            <person name="Delcher A.L."/>
            <person name="Delehaunty K."/>
            <person name="Do C.B."/>
            <person name="Ebling H."/>
            <person name="Edwards K."/>
            <person name="Eickbush T."/>
            <person name="Evans J.D."/>
            <person name="Filipski A."/>
            <person name="Findeiss S."/>
            <person name="Freyhult E."/>
            <person name="Fulton L."/>
            <person name="Fulton R."/>
            <person name="Garcia A.C."/>
            <person name="Gardiner A."/>
            <person name="Garfield D.A."/>
            <person name="Garvin B.E."/>
            <person name="Gibson G."/>
            <person name="Gilbert D."/>
            <person name="Gnerre S."/>
            <person name="Godfrey J."/>
            <person name="Good R."/>
            <person name="Gotea V."/>
            <person name="Gravely B."/>
            <person name="Greenberg A.J."/>
            <person name="Griffiths-Jones S."/>
            <person name="Gross S."/>
            <person name="Guigo R."/>
            <person name="Gustafson E.A."/>
            <person name="Haerty W."/>
            <person name="Hahn M.W."/>
            <person name="Halligan D.L."/>
            <person name="Halpern A.L."/>
            <person name="Halter G.M."/>
            <person name="Han M.V."/>
            <person name="Heger A."/>
            <person name="Hillier L."/>
            <person name="Hinrichs A.S."/>
            <person name="Holmes I."/>
            <person name="Hoskins R.A."/>
            <person name="Hubisz M.J."/>
            <person name="Hultmark D."/>
            <person name="Huntley M.A."/>
            <person name="Jaffe D.B."/>
            <person name="Jagadeeshan S."/>
            <person name="Jeck W.R."/>
            <person name="Johnson J."/>
            <person name="Jones C.D."/>
            <person name="Jordan W.C."/>
            <person name="Karpen G.H."/>
            <person name="Kataoka E."/>
            <person name="Keightley P.D."/>
            <person name="Kheradpour P."/>
            <person name="Kirkness E.F."/>
            <person name="Koerich L.B."/>
            <person name="Kristiansen K."/>
            <person name="Kudrna D."/>
            <person name="Kulathinal R.J."/>
            <person name="Kumar S."/>
            <person name="Kwok R."/>
            <person name="Lander E."/>
            <person name="Langley C.H."/>
            <person name="Lapoint R."/>
            <person name="Lazzaro B.P."/>
            <person name="Lee S.J."/>
            <person name="Levesque L."/>
            <person name="Li R."/>
            <person name="Lin C.F."/>
            <person name="Lin M.F."/>
            <person name="Lindblad-Toh K."/>
            <person name="Llopart A."/>
            <person name="Long M."/>
            <person name="Low L."/>
            <person name="Lozovsky E."/>
            <person name="Lu J."/>
            <person name="Luo M."/>
            <person name="Machado C.A."/>
            <person name="Makalowski W."/>
            <person name="Marzo M."/>
            <person name="Matsuda M."/>
            <person name="Matzkin L."/>
            <person name="McAllister B."/>
            <person name="McBride C.S."/>
            <person name="McKernan B."/>
            <person name="McKernan K."/>
            <person name="Mendez-Lago M."/>
            <person name="Minx P."/>
            <person name="Mollenhauer M.U."/>
            <person name="Montooth K."/>
            <person name="Mount S.M."/>
            <person name="Mu X."/>
            <person name="Myers E."/>
            <person name="Negre B."/>
            <person name="Newfeld S."/>
            <person name="Nielsen R."/>
            <person name="Noor M.A."/>
            <person name="O'Grady P."/>
            <person name="Pachter L."/>
            <person name="Papaceit M."/>
            <person name="Parisi M.J."/>
            <person name="Parisi M."/>
            <person name="Parts L."/>
            <person name="Pedersen J.S."/>
            <person name="Pesole G."/>
            <person name="Phillippy A.M."/>
            <person name="Ponting C.P."/>
            <person name="Pop M."/>
            <person name="Porcelli D."/>
            <person name="Powell J.R."/>
            <person name="Prohaska S."/>
            <person name="Pruitt K."/>
            <person name="Puig M."/>
            <person name="Quesneville H."/>
            <person name="Ram K.R."/>
            <person name="Rand D."/>
            <person name="Rasmussen M.D."/>
            <person name="Reed L.K."/>
            <person name="Reenan R."/>
            <person name="Reily A."/>
            <person name="Remington K.A."/>
            <person name="Rieger T.T."/>
            <person name="Ritchie M.G."/>
            <person name="Robin C."/>
            <person name="Rogers Y.H."/>
            <person name="Rohde C."/>
            <person name="Rozas J."/>
            <person name="Rubenfield M.J."/>
            <person name="Ruiz A."/>
            <person name="Russo S."/>
            <person name="Salzberg S.L."/>
            <person name="Sanchez-Gracia A."/>
            <person name="Saranga D.J."/>
            <person name="Sato H."/>
            <person name="Schaeffer S.W."/>
            <person name="Schatz M.C."/>
            <person name="Schlenke T."/>
            <person name="Schwartz R."/>
            <person name="Segarra C."/>
            <person name="Singh R.S."/>
            <person name="Sirot L."/>
            <person name="Sirota M."/>
            <person name="Sisneros N.B."/>
            <person name="Smith C.D."/>
            <person name="Smith T.F."/>
            <person name="Spieth J."/>
            <person name="Stage D.E."/>
            <person name="Stark A."/>
            <person name="Stephan W."/>
            <person name="Strausberg R.L."/>
            <person name="Strempel S."/>
            <person name="Sturgill D."/>
            <person name="Sutton G."/>
            <person name="Sutton G.G."/>
            <person name="Tao W."/>
            <person name="Teichmann S."/>
            <person name="Tobari Y.N."/>
            <person name="Tomimura Y."/>
            <person name="Tsolas J.M."/>
            <person name="Valente V.L."/>
            <person name="Venter E."/>
            <person name="Venter J.C."/>
            <person name="Vicario S."/>
            <person name="Vieira F.G."/>
            <person name="Vilella A.J."/>
            <person name="Villasante A."/>
            <person name="Walenz B."/>
            <person name="Wang J."/>
            <person name="Wasserman M."/>
            <person name="Watts T."/>
            <person name="Wilson D."/>
            <person name="Wilson R.K."/>
            <person name="Wing R.A."/>
            <person name="Wolfner M.F."/>
            <person name="Wong A."/>
            <person name="Wong G.K."/>
            <person name="Wu C.I."/>
            <person name="Wu G."/>
            <person name="Yamamoto D."/>
            <person name="Yang H.P."/>
            <person name="Yang S.P."/>
            <person name="Yorke J.A."/>
            <person name="Yoshida K."/>
            <person name="Zdobnov E."/>
            <person name="Zhang P."/>
            <person name="Zhang Y."/>
            <person name="Zimin A.V."/>
            <person name="Baldwin J."/>
            <person name="Abdouelleil A."/>
            <person name="Abdulkadir J."/>
            <person name="Abebe A."/>
            <person name="Abera B."/>
            <person name="Abreu J."/>
            <person name="Acer S.C."/>
            <person name="Aftuck L."/>
            <person name="Alexander A."/>
            <person name="An P."/>
            <person name="Anderson E."/>
            <person name="Anderson S."/>
            <person name="Arachi H."/>
            <person name="Azer M."/>
            <person name="Bachantsang P."/>
            <person name="Barry A."/>
            <person name="Bayul T."/>
            <person name="Berlin A."/>
            <person name="Bessette D."/>
            <person name="Bloom T."/>
            <person name="Blye J."/>
            <person name="Boguslavskiy L."/>
            <person name="Bonnet C."/>
            <person name="Boukhgalter B."/>
            <person name="Bourzgui I."/>
            <person name="Brown A."/>
            <person name="Cahill P."/>
            <person name="Channer S."/>
            <person name="Cheshatsang Y."/>
            <person name="Chuda L."/>
            <person name="Citroen M."/>
            <person name="Collymore A."/>
            <person name="Cooke P."/>
            <person name="Costello M."/>
            <person name="D'Aco K."/>
            <person name="Daza R."/>
            <person name="De Haan G."/>
            <person name="DeGray S."/>
            <person name="DeMaso C."/>
            <person name="Dhargay N."/>
            <person name="Dooley K."/>
            <person name="Dooley E."/>
            <person name="Doricent M."/>
            <person name="Dorje P."/>
            <person name="Dorjee K."/>
            <person name="Dupes A."/>
            <person name="Elong R."/>
            <person name="Falk J."/>
            <person name="Farina A."/>
            <person name="Faro S."/>
            <person name="Ferguson D."/>
            <person name="Fisher S."/>
            <person name="Foley C.D."/>
            <person name="Franke A."/>
            <person name="Friedrich D."/>
            <person name="Gadbois L."/>
            <person name="Gearin G."/>
            <person name="Gearin C.R."/>
            <person name="Giannoukos G."/>
            <person name="Goode T."/>
            <person name="Graham J."/>
            <person name="Grandbois E."/>
            <person name="Grewal S."/>
            <person name="Gyaltsen K."/>
            <person name="Hafez N."/>
            <person name="Hagos B."/>
            <person name="Hall J."/>
            <person name="Henson C."/>
            <person name="Hollinger A."/>
            <person name="Honan T."/>
            <person name="Huard M.D."/>
            <person name="Hughes L."/>
            <person name="Hurhula B."/>
            <person name="Husby M.E."/>
            <person name="Kamat A."/>
            <person name="Kanga B."/>
            <person name="Kashin S."/>
            <person name="Khazanovich D."/>
            <person name="Kisner P."/>
            <person name="Lance K."/>
            <person name="Lara M."/>
            <person name="Lee W."/>
            <person name="Lennon N."/>
            <person name="Letendre F."/>
            <person name="LeVine R."/>
            <person name="Lipovsky A."/>
            <person name="Liu X."/>
            <person name="Liu J."/>
            <person name="Liu S."/>
            <person name="Lokyitsang T."/>
            <person name="Lokyitsang Y."/>
            <person name="Lubonja R."/>
            <person name="Lui A."/>
            <person name="MacDonald P."/>
            <person name="Magnisalis V."/>
            <person name="Maru K."/>
            <person name="Matthews C."/>
            <person name="McCusker W."/>
            <person name="McDonough S."/>
            <person name="Mehta T."/>
            <person name="Meldrim J."/>
            <person name="Meneus L."/>
            <person name="Mihai O."/>
            <person name="Mihalev A."/>
            <person name="Mihova T."/>
            <person name="Mittelman R."/>
            <person name="Mlenga V."/>
            <person name="Montmayeur A."/>
            <person name="Mulrain L."/>
            <person name="Navidi A."/>
            <person name="Naylor J."/>
            <person name="Negash T."/>
            <person name="Nguyen T."/>
            <person name="Nguyen N."/>
            <person name="Nicol R."/>
            <person name="Norbu C."/>
            <person name="Norbu N."/>
            <person name="Novod N."/>
            <person name="O'Neill B."/>
            <person name="Osman S."/>
            <person name="Markiewicz E."/>
            <person name="Oyono O.L."/>
            <person name="Patti C."/>
            <person name="Phunkhang P."/>
            <person name="Pierre F."/>
            <person name="Priest M."/>
            <person name="Raghuraman S."/>
            <person name="Rege F."/>
            <person name="Reyes R."/>
            <person name="Rise C."/>
            <person name="Rogov P."/>
            <person name="Ross K."/>
            <person name="Ryan E."/>
            <person name="Settipalli S."/>
            <person name="Shea T."/>
            <person name="Sherpa N."/>
            <person name="Shi L."/>
            <person name="Shih D."/>
            <person name="Sparrow T."/>
            <person name="Spaulding J."/>
            <person name="Stalker J."/>
            <person name="Stange-Thomann N."/>
            <person name="Stavropoulos S."/>
            <person name="Stone C."/>
            <person name="Strader C."/>
            <person name="Tesfaye S."/>
            <person name="Thomson T."/>
            <person name="Thoulutsang Y."/>
            <person name="Thoulutsang D."/>
            <person name="Topham K."/>
            <person name="Topping I."/>
            <person name="Tsamla T."/>
            <person name="Vassiliev H."/>
            <person name="Vo A."/>
            <person name="Wangchuk T."/>
            <person name="Wangdi T."/>
            <person name="Weiand M."/>
            <person name="Wilkinson J."/>
            <person name="Wilson A."/>
            <person name="Yadav S."/>
            <person name="Young G."/>
            <person name="Yu Q."/>
            <person name="Zembek L."/>
            <person name="Zhong D."/>
            <person name="Zimmer A."/>
            <person name="Zwirko Z."/>
            <person name="Jaffe D.B."/>
            <person name="Alvarez P."/>
            <person name="Brockman W."/>
            <person name="Butler J."/>
            <person name="Chin C."/>
            <person name="Gnerre S."/>
            <person name="Grabherr M."/>
            <person name="Kleber M."/>
            <person name="Mauceli E."/>
            <person name="MacCallum I."/>
        </authorList>
    </citation>
    <scope>NUCLEOTIDE SEQUENCE [LARGE SCALE GENOMIC DNA]</scope>
    <source>
        <strain evidence="15">Tucson 14030-0811.24</strain>
    </source>
</reference>
<dbReference type="PANTHER" id="PTHR20905:SF1">
    <property type="entry name" value="AT07410P-RELATED"/>
    <property type="match status" value="1"/>
</dbReference>
<comment type="catalytic activity">
    <reaction evidence="7">
        <text>serotonin + octadecanoyl-CoA = N-octadecanoyl-serotonin + CoA + H(+)</text>
        <dbReference type="Rhea" id="RHEA:51400"/>
        <dbReference type="ChEBI" id="CHEBI:15378"/>
        <dbReference type="ChEBI" id="CHEBI:57287"/>
        <dbReference type="ChEBI" id="CHEBI:57394"/>
        <dbReference type="ChEBI" id="CHEBI:134065"/>
        <dbReference type="ChEBI" id="CHEBI:350546"/>
    </reaction>
    <physiologicalReaction direction="left-to-right" evidence="7">
        <dbReference type="Rhea" id="RHEA:51401"/>
    </physiologicalReaction>
</comment>
<keyword evidence="2 14" id="KW-0012">Acyltransferase</keyword>
<organism evidence="14 15">
    <name type="scientific">Drosophila willistoni</name>
    <name type="common">Fruit fly</name>
    <dbReference type="NCBI Taxonomy" id="7260"/>
    <lineage>
        <taxon>Eukaryota</taxon>
        <taxon>Metazoa</taxon>
        <taxon>Ecdysozoa</taxon>
        <taxon>Arthropoda</taxon>
        <taxon>Hexapoda</taxon>
        <taxon>Insecta</taxon>
        <taxon>Pterygota</taxon>
        <taxon>Neoptera</taxon>
        <taxon>Endopterygota</taxon>
        <taxon>Diptera</taxon>
        <taxon>Brachycera</taxon>
        <taxon>Muscomorpha</taxon>
        <taxon>Ephydroidea</taxon>
        <taxon>Drosophilidae</taxon>
        <taxon>Drosophila</taxon>
        <taxon>Sophophora</taxon>
    </lineage>
</organism>
<name>B4MUT1_DROWI</name>
<comment type="catalytic activity">
    <reaction evidence="8">
        <text>serotonin + (5Z,8Z,11Z,14Z)-eicosatetraenoyl-CoA = N-[(5Z,8Z,11Z,14Z)-eicosatetraenoyl]-serotonin + CoA + H(+)</text>
        <dbReference type="Rhea" id="RHEA:51396"/>
        <dbReference type="ChEBI" id="CHEBI:15378"/>
        <dbReference type="ChEBI" id="CHEBI:57287"/>
        <dbReference type="ChEBI" id="CHEBI:57368"/>
        <dbReference type="ChEBI" id="CHEBI:132255"/>
        <dbReference type="ChEBI" id="CHEBI:350546"/>
    </reaction>
    <physiologicalReaction direction="left-to-right" evidence="8">
        <dbReference type="Rhea" id="RHEA:51397"/>
    </physiologicalReaction>
</comment>
<evidence type="ECO:0000256" key="7">
    <source>
        <dbReference type="ARBA" id="ARBA00050849"/>
    </source>
</evidence>
<sequence>MSIVNSKDGITIRIMTAEDYKHVKSFMTDHFFTGEPLGASSGENVQHQNEKENDEFHLSMIHQGTCLLAIDDNQNGRIVGLVLAGAEYPSDLEKHRREAEEMEQHCFGRICRMSSKLEIEANIFKRYQIFKVLYSYITNVDSSLRGKGLGSRLAAALMDVGRSKGFPMMAAICTSFYSARQKEALGMKCIHSLAYADYKDDQGQVIFQPPAPHTHARFMVIKL</sequence>
<dbReference type="SMR" id="B4MUT1"/>
<dbReference type="Gene3D" id="3.40.630.30">
    <property type="match status" value="1"/>
</dbReference>
<dbReference type="SUPFAM" id="SSF55729">
    <property type="entry name" value="Acyl-CoA N-acyltransferases (Nat)"/>
    <property type="match status" value="1"/>
</dbReference>
<evidence type="ECO:0000256" key="13">
    <source>
        <dbReference type="ARBA" id="ARBA00052491"/>
    </source>
</evidence>
<dbReference type="Proteomes" id="UP000007798">
    <property type="component" value="Unassembled WGS sequence"/>
</dbReference>
<dbReference type="KEGG" id="dwi:6642131"/>
<evidence type="ECO:0000256" key="10">
    <source>
        <dbReference type="ARBA" id="ARBA00051823"/>
    </source>
</evidence>
<gene>
    <name evidence="14" type="primary">Dwil\GK15374</name>
    <name evidence="14" type="ORF">Dwil_GK15374</name>
</gene>
<comment type="catalytic activity">
    <reaction evidence="12">
        <text>dopamine + hexadecanoyl-CoA = N-hexadecanoyl-dopamine + CoA + H(+)</text>
        <dbReference type="Rhea" id="RHEA:51376"/>
        <dbReference type="ChEBI" id="CHEBI:15378"/>
        <dbReference type="ChEBI" id="CHEBI:57287"/>
        <dbReference type="ChEBI" id="CHEBI:57379"/>
        <dbReference type="ChEBI" id="CHEBI:59905"/>
        <dbReference type="ChEBI" id="CHEBI:134058"/>
    </reaction>
    <physiologicalReaction direction="left-to-right" evidence="12">
        <dbReference type="Rhea" id="RHEA:51377"/>
    </physiologicalReaction>
</comment>
<comment type="similarity">
    <text evidence="4">Belongs to the acetyltransferase family. AANAT subfamily.</text>
</comment>
<dbReference type="OrthoDB" id="8113373at2759"/>
<evidence type="ECO:0000256" key="5">
    <source>
        <dbReference type="ARBA" id="ARBA00039114"/>
    </source>
</evidence>
<dbReference type="InterPro" id="IPR016181">
    <property type="entry name" value="Acyl_CoA_acyltransferase"/>
</dbReference>
<protein>
    <recommendedName>
        <fullName evidence="5">aralkylamine N-acetyltransferase</fullName>
        <ecNumber evidence="5">2.3.1.87</ecNumber>
    </recommendedName>
</protein>
<comment type="pathway">
    <text evidence="3">Aromatic compound metabolism; melatonin biosynthesis; melatonin from serotonin: step 1/2.</text>
</comment>
<evidence type="ECO:0000256" key="4">
    <source>
        <dbReference type="ARBA" id="ARBA00038182"/>
    </source>
</evidence>
<proteinExistence type="inferred from homology"/>
<dbReference type="InParanoid" id="B4MUT1"/>
<dbReference type="FunFam" id="3.40.630.30:FF:000046">
    <property type="entry name" value="Dopamine N-acetyltransferase"/>
    <property type="match status" value="1"/>
</dbReference>
<comment type="catalytic activity">
    <reaction evidence="11">
        <text>serotonin + hexadecanoyl-CoA = N-hexadecanoyl-serotonin + CoA + H(+)</text>
        <dbReference type="Rhea" id="RHEA:51384"/>
        <dbReference type="ChEBI" id="CHEBI:15378"/>
        <dbReference type="ChEBI" id="CHEBI:57287"/>
        <dbReference type="ChEBI" id="CHEBI:57379"/>
        <dbReference type="ChEBI" id="CHEBI:134059"/>
        <dbReference type="ChEBI" id="CHEBI:350546"/>
    </reaction>
    <physiologicalReaction direction="left-to-right" evidence="11">
        <dbReference type="Rhea" id="RHEA:51385"/>
    </physiologicalReaction>
</comment>
<accession>B4MUT1</accession>
<evidence type="ECO:0000256" key="9">
    <source>
        <dbReference type="ARBA" id="ARBA00051711"/>
    </source>
</evidence>
<evidence type="ECO:0000256" key="6">
    <source>
        <dbReference type="ARBA" id="ARBA00050189"/>
    </source>
</evidence>
<evidence type="ECO:0000256" key="11">
    <source>
        <dbReference type="ARBA" id="ARBA00052178"/>
    </source>
</evidence>
<comment type="catalytic activity">
    <reaction evidence="10">
        <text>serotonin + (9Z)-octadecenoyl-CoA = N-(9Z-octadecenoyl)-serotonin + CoA + H(+)</text>
        <dbReference type="Rhea" id="RHEA:51392"/>
        <dbReference type="ChEBI" id="CHEBI:15378"/>
        <dbReference type="ChEBI" id="CHEBI:57287"/>
        <dbReference type="ChEBI" id="CHEBI:57387"/>
        <dbReference type="ChEBI" id="CHEBI:134064"/>
        <dbReference type="ChEBI" id="CHEBI:350546"/>
    </reaction>
    <physiologicalReaction direction="left-to-right" evidence="10">
        <dbReference type="Rhea" id="RHEA:51393"/>
    </physiologicalReaction>
</comment>
<evidence type="ECO:0000313" key="15">
    <source>
        <dbReference type="Proteomes" id="UP000007798"/>
    </source>
</evidence>
<dbReference type="GO" id="GO:0004059">
    <property type="term" value="F:aralkylamine N-acetyltransferase activity"/>
    <property type="evidence" value="ECO:0007669"/>
    <property type="project" value="UniProtKB-EC"/>
</dbReference>
<evidence type="ECO:0000256" key="12">
    <source>
        <dbReference type="ARBA" id="ARBA00052335"/>
    </source>
</evidence>
<dbReference type="EMBL" id="CH963857">
    <property type="protein sequence ID" value="EDW76276.2"/>
    <property type="molecule type" value="Genomic_DNA"/>
</dbReference>
<comment type="catalytic activity">
    <reaction evidence="9">
        <text>dopamine + acetyl-CoA = N-acetyldopamine + CoA + H(+)</text>
        <dbReference type="Rhea" id="RHEA:51388"/>
        <dbReference type="ChEBI" id="CHEBI:15378"/>
        <dbReference type="ChEBI" id="CHEBI:57287"/>
        <dbReference type="ChEBI" id="CHEBI:57288"/>
        <dbReference type="ChEBI" id="CHEBI:59905"/>
        <dbReference type="ChEBI" id="CHEBI:125678"/>
    </reaction>
    <physiologicalReaction direction="left-to-right" evidence="9">
        <dbReference type="Rhea" id="RHEA:51389"/>
    </physiologicalReaction>
</comment>
<dbReference type="AlphaFoldDB" id="B4MUT1"/>
<comment type="catalytic activity">
    <reaction evidence="13">
        <text>serotonin + acetyl-CoA = N-acetylserotonin + CoA + H(+)</text>
        <dbReference type="Rhea" id="RHEA:25217"/>
        <dbReference type="ChEBI" id="CHEBI:15378"/>
        <dbReference type="ChEBI" id="CHEBI:17697"/>
        <dbReference type="ChEBI" id="CHEBI:57287"/>
        <dbReference type="ChEBI" id="CHEBI:57288"/>
        <dbReference type="ChEBI" id="CHEBI:350546"/>
        <dbReference type="EC" id="2.3.1.87"/>
    </reaction>
    <physiologicalReaction direction="left-to-right" evidence="13">
        <dbReference type="Rhea" id="RHEA:25218"/>
    </physiologicalReaction>
</comment>
<evidence type="ECO:0000256" key="2">
    <source>
        <dbReference type="ARBA" id="ARBA00023315"/>
    </source>
</evidence>
<dbReference type="eggNOG" id="ENOG502SFIM">
    <property type="taxonomic scope" value="Eukaryota"/>
</dbReference>
<evidence type="ECO:0000256" key="8">
    <source>
        <dbReference type="ARBA" id="ARBA00051284"/>
    </source>
</evidence>
<keyword evidence="1 14" id="KW-0808">Transferase</keyword>
<evidence type="ECO:0000313" key="14">
    <source>
        <dbReference type="EMBL" id="EDW76276.2"/>
    </source>
</evidence>
<dbReference type="HOGENOM" id="CLU_085834_2_0_1"/>
<comment type="catalytic activity">
    <reaction evidence="6">
        <text>dopamine + (9Z)-octadecenoyl-CoA = N-(9Z-octadecanoyl)-dopamine + CoA + H(+)</text>
        <dbReference type="Rhea" id="RHEA:51380"/>
        <dbReference type="ChEBI" id="CHEBI:15378"/>
        <dbReference type="ChEBI" id="CHEBI:31883"/>
        <dbReference type="ChEBI" id="CHEBI:57287"/>
        <dbReference type="ChEBI" id="CHEBI:57387"/>
        <dbReference type="ChEBI" id="CHEBI:59905"/>
    </reaction>
    <physiologicalReaction direction="left-to-right" evidence="6">
        <dbReference type="Rhea" id="RHEA:51381"/>
    </physiologicalReaction>
</comment>